<accession>A0A396JFJ5</accession>
<organism evidence="1 2">
    <name type="scientific">Medicago truncatula</name>
    <name type="common">Barrel medic</name>
    <name type="synonym">Medicago tribuloides</name>
    <dbReference type="NCBI Taxonomy" id="3880"/>
    <lineage>
        <taxon>Eukaryota</taxon>
        <taxon>Viridiplantae</taxon>
        <taxon>Streptophyta</taxon>
        <taxon>Embryophyta</taxon>
        <taxon>Tracheophyta</taxon>
        <taxon>Spermatophyta</taxon>
        <taxon>Magnoliopsida</taxon>
        <taxon>eudicotyledons</taxon>
        <taxon>Gunneridae</taxon>
        <taxon>Pentapetalae</taxon>
        <taxon>rosids</taxon>
        <taxon>fabids</taxon>
        <taxon>Fabales</taxon>
        <taxon>Fabaceae</taxon>
        <taxon>Papilionoideae</taxon>
        <taxon>50 kb inversion clade</taxon>
        <taxon>NPAAA clade</taxon>
        <taxon>Hologalegina</taxon>
        <taxon>IRL clade</taxon>
        <taxon>Trifolieae</taxon>
        <taxon>Medicago</taxon>
    </lineage>
</organism>
<name>A0A396JFJ5_MEDTR</name>
<sequence>MLWITFVCKKRISIDQKRRFDLRLKAKKWLNILYQIFSKCTR</sequence>
<proteinExistence type="predicted"/>
<dbReference type="Gramene" id="rna11676">
    <property type="protein sequence ID" value="RHN75461.1"/>
    <property type="gene ID" value="gene11676"/>
</dbReference>
<dbReference type="Proteomes" id="UP000265566">
    <property type="component" value="Chromosome 2"/>
</dbReference>
<reference evidence="2" key="1">
    <citation type="journal article" date="2018" name="Nat. Plants">
        <title>Whole-genome landscape of Medicago truncatula symbiotic genes.</title>
        <authorList>
            <person name="Pecrix Y."/>
            <person name="Staton S.E."/>
            <person name="Sallet E."/>
            <person name="Lelandais-Briere C."/>
            <person name="Moreau S."/>
            <person name="Carrere S."/>
            <person name="Blein T."/>
            <person name="Jardinaud M.F."/>
            <person name="Latrasse D."/>
            <person name="Zouine M."/>
            <person name="Zahm M."/>
            <person name="Kreplak J."/>
            <person name="Mayjonade B."/>
            <person name="Satge C."/>
            <person name="Perez M."/>
            <person name="Cauet S."/>
            <person name="Marande W."/>
            <person name="Chantry-Darmon C."/>
            <person name="Lopez-Roques C."/>
            <person name="Bouchez O."/>
            <person name="Berard A."/>
            <person name="Debelle F."/>
            <person name="Munos S."/>
            <person name="Bendahmane A."/>
            <person name="Berges H."/>
            <person name="Niebel A."/>
            <person name="Buitink J."/>
            <person name="Frugier F."/>
            <person name="Benhamed M."/>
            <person name="Crespi M."/>
            <person name="Gouzy J."/>
            <person name="Gamas P."/>
        </authorList>
    </citation>
    <scope>NUCLEOTIDE SEQUENCE [LARGE SCALE GENOMIC DNA]</scope>
    <source>
        <strain evidence="2">cv. Jemalong A17</strain>
    </source>
</reference>
<dbReference type="EMBL" id="PSQE01000002">
    <property type="protein sequence ID" value="RHN75461.1"/>
    <property type="molecule type" value="Genomic_DNA"/>
</dbReference>
<protein>
    <submittedName>
        <fullName evidence="1">Uncharacterized protein</fullName>
    </submittedName>
</protein>
<gene>
    <name evidence="1" type="ORF">MtrunA17_Chr2g0321521</name>
</gene>
<comment type="caution">
    <text evidence="1">The sequence shown here is derived from an EMBL/GenBank/DDBJ whole genome shotgun (WGS) entry which is preliminary data.</text>
</comment>
<evidence type="ECO:0000313" key="2">
    <source>
        <dbReference type="Proteomes" id="UP000265566"/>
    </source>
</evidence>
<dbReference type="AlphaFoldDB" id="A0A396JFJ5"/>
<evidence type="ECO:0000313" key="1">
    <source>
        <dbReference type="EMBL" id="RHN75461.1"/>
    </source>
</evidence>